<dbReference type="InterPro" id="IPR002110">
    <property type="entry name" value="Ankyrin_rpt"/>
</dbReference>
<comment type="caution">
    <text evidence="2">The sequence shown here is derived from an EMBL/GenBank/DDBJ whole genome shotgun (WGS) entry which is preliminary data.</text>
</comment>
<reference evidence="2 3" key="1">
    <citation type="submission" date="2024-10" db="EMBL/GenBank/DDBJ databases">
        <title>Updated reference genomes for cyclostephanoid diatoms.</title>
        <authorList>
            <person name="Roberts W.R."/>
            <person name="Alverson A.J."/>
        </authorList>
    </citation>
    <scope>NUCLEOTIDE SEQUENCE [LARGE SCALE GENOMIC DNA]</scope>
    <source>
        <strain evidence="2 3">AJA276-08</strain>
    </source>
</reference>
<protein>
    <submittedName>
        <fullName evidence="2">Uncharacterized protein</fullName>
    </submittedName>
</protein>
<dbReference type="Pfam" id="PF12796">
    <property type="entry name" value="Ank_2"/>
    <property type="match status" value="1"/>
</dbReference>
<proteinExistence type="predicted"/>
<organism evidence="2 3">
    <name type="scientific">Stephanodiscus triporus</name>
    <dbReference type="NCBI Taxonomy" id="2934178"/>
    <lineage>
        <taxon>Eukaryota</taxon>
        <taxon>Sar</taxon>
        <taxon>Stramenopiles</taxon>
        <taxon>Ochrophyta</taxon>
        <taxon>Bacillariophyta</taxon>
        <taxon>Coscinodiscophyceae</taxon>
        <taxon>Thalassiosirophycidae</taxon>
        <taxon>Stephanodiscales</taxon>
        <taxon>Stephanodiscaceae</taxon>
        <taxon>Stephanodiscus</taxon>
    </lineage>
</organism>
<sequence>MESFTPSPPYSTVRTEILCGKLKSIGIPFQLLPEEPSPTPPDRVNDFLDTNSECRTASSANFESVMTESKRLSLDPLAGSISTQVIPTLASDRHNRRPSTSEPTSNKRQRISFCKTTKLSSPIIIHKPRLPSNMMHLSASCTALPELASSSSVAPTMSGVSTGELDLNVSPATFVRTIVLQCTKGITGSLSGEEIISDALKRVAHESYFLNYCDEHLEAYTHDKVHAVQANDVERLRSLLASGHLMQASNRFGESILHTSCRRGLTDVVSFFLNEARVSPRVRDDMGRTPMHDACWLSGPPNHDIMKMLISAAPEMLLSRDKRGHSPFDYARREYWPNWVAFLNEHREFIVSSLVSTCVEGSDLLTSKVDTTNNEGFRVVG</sequence>
<evidence type="ECO:0000313" key="2">
    <source>
        <dbReference type="EMBL" id="KAL3785640.1"/>
    </source>
</evidence>
<dbReference type="SUPFAM" id="SSF48403">
    <property type="entry name" value="Ankyrin repeat"/>
    <property type="match status" value="1"/>
</dbReference>
<evidence type="ECO:0000256" key="1">
    <source>
        <dbReference type="SAM" id="MobiDB-lite"/>
    </source>
</evidence>
<evidence type="ECO:0000313" key="3">
    <source>
        <dbReference type="Proteomes" id="UP001530315"/>
    </source>
</evidence>
<dbReference type="Gene3D" id="1.25.40.20">
    <property type="entry name" value="Ankyrin repeat-containing domain"/>
    <property type="match status" value="1"/>
</dbReference>
<dbReference type="AlphaFoldDB" id="A0ABD3PGN3"/>
<keyword evidence="3" id="KW-1185">Reference proteome</keyword>
<gene>
    <name evidence="2" type="ORF">ACHAW5_007641</name>
</gene>
<dbReference type="EMBL" id="JALLAZ020000878">
    <property type="protein sequence ID" value="KAL3785640.1"/>
    <property type="molecule type" value="Genomic_DNA"/>
</dbReference>
<dbReference type="Proteomes" id="UP001530315">
    <property type="component" value="Unassembled WGS sequence"/>
</dbReference>
<dbReference type="SMART" id="SM00248">
    <property type="entry name" value="ANK"/>
    <property type="match status" value="2"/>
</dbReference>
<feature type="region of interest" description="Disordered" evidence="1">
    <location>
        <begin position="85"/>
        <end position="110"/>
    </location>
</feature>
<dbReference type="InterPro" id="IPR036770">
    <property type="entry name" value="Ankyrin_rpt-contain_sf"/>
</dbReference>
<name>A0ABD3PGN3_9STRA</name>
<accession>A0ABD3PGN3</accession>